<keyword evidence="7" id="KW-0949">S-adenosyl-L-methionine</keyword>
<evidence type="ECO:0000256" key="10">
    <source>
        <dbReference type="SAM" id="MobiDB-lite"/>
    </source>
</evidence>
<dbReference type="PANTHER" id="PTHR14614">
    <property type="entry name" value="HEPATOCELLULAR CARCINOMA-ASSOCIATED ANTIGEN"/>
    <property type="match status" value="1"/>
</dbReference>
<sequence>MDFKFEFNVEQDDVGSTEIEDGKRGSKESNEELKECKKLKGTVHTAPVREFHPLSEDSTVLKERKWVNMDVGGVTLRHVDAADVEFKLQEEQEKEGSNLLKAISQHTDLIPQVYEGGLKIWECSVDLVDYLQDIEVDFASKRVLELGCGAGLPGLFAMQQGAVVCFQDYNEEVIQEITLPNFHLNINEKATDNQKKCTFLSGDWSSVEKMLLSNMPNDEDKFDVILTSETIYNVDSLDKLHQIIKSTLKIDGVVYLAAKTHYFGVGGGTRLFEELVQREGYFTITVCKTCSDGVQREILKMQRKK</sequence>
<proteinExistence type="inferred from homology"/>
<dbReference type="GeneID" id="100369432"/>
<dbReference type="Gene3D" id="3.40.50.150">
    <property type="entry name" value="Vaccinia Virus protein VP39"/>
    <property type="match status" value="1"/>
</dbReference>
<dbReference type="InterPro" id="IPR029063">
    <property type="entry name" value="SAM-dependent_MTases_sf"/>
</dbReference>
<feature type="compositionally biased region" description="Acidic residues" evidence="10">
    <location>
        <begin position="9"/>
        <end position="19"/>
    </location>
</feature>
<reference evidence="12" key="1">
    <citation type="submission" date="2025-08" db="UniProtKB">
        <authorList>
            <consortium name="RefSeq"/>
        </authorList>
    </citation>
    <scope>IDENTIFICATION</scope>
    <source>
        <tissue evidence="12">Testes</tissue>
    </source>
</reference>
<organism evidence="11 12">
    <name type="scientific">Saccoglossus kowalevskii</name>
    <name type="common">Acorn worm</name>
    <dbReference type="NCBI Taxonomy" id="10224"/>
    <lineage>
        <taxon>Eukaryota</taxon>
        <taxon>Metazoa</taxon>
        <taxon>Hemichordata</taxon>
        <taxon>Enteropneusta</taxon>
        <taxon>Harrimaniidae</taxon>
        <taxon>Saccoglossus</taxon>
    </lineage>
</organism>
<dbReference type="GO" id="GO:0032259">
    <property type="term" value="P:methylation"/>
    <property type="evidence" value="ECO:0007669"/>
    <property type="project" value="UniProtKB-KW"/>
</dbReference>
<evidence type="ECO:0000313" key="12">
    <source>
        <dbReference type="RefSeq" id="XP_002740457.1"/>
    </source>
</evidence>
<evidence type="ECO:0000256" key="7">
    <source>
        <dbReference type="ARBA" id="ARBA00022691"/>
    </source>
</evidence>
<comment type="subcellular location">
    <subcellularLocation>
        <location evidence="2">Cytoplasm</location>
    </subcellularLocation>
    <subcellularLocation>
        <location evidence="1">Nucleus</location>
    </subcellularLocation>
</comment>
<dbReference type="CDD" id="cd02440">
    <property type="entry name" value="AdoMet_MTases"/>
    <property type="match status" value="1"/>
</dbReference>
<dbReference type="Pfam" id="PF10294">
    <property type="entry name" value="Methyltransf_16"/>
    <property type="match status" value="1"/>
</dbReference>
<dbReference type="InterPro" id="IPR019410">
    <property type="entry name" value="Methyltransf_16"/>
</dbReference>
<evidence type="ECO:0000256" key="1">
    <source>
        <dbReference type="ARBA" id="ARBA00004123"/>
    </source>
</evidence>
<keyword evidence="6" id="KW-0808">Transferase</keyword>
<feature type="compositionally biased region" description="Basic and acidic residues" evidence="10">
    <location>
        <begin position="20"/>
        <end position="33"/>
    </location>
</feature>
<name>A0ABM0GYW6_SACKO</name>
<protein>
    <recommendedName>
        <fullName evidence="3">protein-histidine N-methyltransferase</fullName>
        <ecNumber evidence="3">2.1.1.85</ecNumber>
    </recommendedName>
</protein>
<evidence type="ECO:0000256" key="8">
    <source>
        <dbReference type="ARBA" id="ARBA00023242"/>
    </source>
</evidence>
<evidence type="ECO:0000256" key="4">
    <source>
        <dbReference type="ARBA" id="ARBA00022490"/>
    </source>
</evidence>
<evidence type="ECO:0000313" key="11">
    <source>
        <dbReference type="Proteomes" id="UP000694865"/>
    </source>
</evidence>
<dbReference type="EC" id="2.1.1.85" evidence="3"/>
<evidence type="ECO:0000256" key="3">
    <source>
        <dbReference type="ARBA" id="ARBA00012533"/>
    </source>
</evidence>
<dbReference type="GO" id="GO:0008168">
    <property type="term" value="F:methyltransferase activity"/>
    <property type="evidence" value="ECO:0007669"/>
    <property type="project" value="UniProtKB-KW"/>
</dbReference>
<accession>A0ABM0GYW6</accession>
<comment type="similarity">
    <text evidence="9">Belongs to the methyltransferase superfamily. METTL18 family.</text>
</comment>
<dbReference type="PANTHER" id="PTHR14614:SF39">
    <property type="entry name" value="HISTIDINE PROTEIN METHYLTRANSFERASE 1 HOMOLOG"/>
    <property type="match status" value="1"/>
</dbReference>
<evidence type="ECO:0000256" key="9">
    <source>
        <dbReference type="ARBA" id="ARBA00038126"/>
    </source>
</evidence>
<keyword evidence="11" id="KW-1185">Reference proteome</keyword>
<dbReference type="SUPFAM" id="SSF53335">
    <property type="entry name" value="S-adenosyl-L-methionine-dependent methyltransferases"/>
    <property type="match status" value="1"/>
</dbReference>
<evidence type="ECO:0000256" key="2">
    <source>
        <dbReference type="ARBA" id="ARBA00004496"/>
    </source>
</evidence>
<evidence type="ECO:0000256" key="5">
    <source>
        <dbReference type="ARBA" id="ARBA00022603"/>
    </source>
</evidence>
<dbReference type="Proteomes" id="UP000694865">
    <property type="component" value="Unplaced"/>
</dbReference>
<keyword evidence="5 12" id="KW-0489">Methyltransferase</keyword>
<keyword evidence="4" id="KW-0963">Cytoplasm</keyword>
<feature type="region of interest" description="Disordered" evidence="10">
    <location>
        <begin position="1"/>
        <end position="33"/>
    </location>
</feature>
<keyword evidence="8" id="KW-0539">Nucleus</keyword>
<dbReference type="RefSeq" id="XP_002740457.1">
    <property type="nucleotide sequence ID" value="XM_002740411.1"/>
</dbReference>
<evidence type="ECO:0000256" key="6">
    <source>
        <dbReference type="ARBA" id="ARBA00022679"/>
    </source>
</evidence>
<gene>
    <name evidence="12" type="primary">LOC100369432</name>
</gene>